<dbReference type="Pfam" id="PF13392">
    <property type="entry name" value="HNH_3"/>
    <property type="match status" value="1"/>
</dbReference>
<dbReference type="Gene3D" id="3.90.75.20">
    <property type="match status" value="1"/>
</dbReference>
<dbReference type="SUPFAM" id="SSF54060">
    <property type="entry name" value="His-Me finger endonucleases"/>
    <property type="match status" value="1"/>
</dbReference>
<dbReference type="Proteomes" id="UP001596516">
    <property type="component" value="Unassembled WGS sequence"/>
</dbReference>
<dbReference type="InterPro" id="IPR044925">
    <property type="entry name" value="His-Me_finger_sf"/>
</dbReference>
<keyword evidence="3" id="KW-0540">Nuclease</keyword>
<proteinExistence type="predicted"/>
<gene>
    <name evidence="3" type="ORF">ACFQXB_11665</name>
</gene>
<evidence type="ECO:0000313" key="4">
    <source>
        <dbReference type="Proteomes" id="UP001596516"/>
    </source>
</evidence>
<feature type="region of interest" description="Disordered" evidence="1">
    <location>
        <begin position="129"/>
        <end position="175"/>
    </location>
</feature>
<keyword evidence="4" id="KW-1185">Reference proteome</keyword>
<evidence type="ECO:0000313" key="3">
    <source>
        <dbReference type="EMBL" id="MFC7704853.1"/>
    </source>
</evidence>
<organism evidence="3 4">
    <name type="scientific">Plastorhodobacter daqingensis</name>
    <dbReference type="NCBI Taxonomy" id="1387281"/>
    <lineage>
        <taxon>Bacteria</taxon>
        <taxon>Pseudomonadati</taxon>
        <taxon>Pseudomonadota</taxon>
        <taxon>Alphaproteobacteria</taxon>
        <taxon>Rhodobacterales</taxon>
        <taxon>Paracoccaceae</taxon>
        <taxon>Plastorhodobacter</taxon>
    </lineage>
</organism>
<protein>
    <submittedName>
        <fullName evidence="3">HNH endonuclease</fullName>
    </submittedName>
</protein>
<feature type="domain" description="HNH nuclease" evidence="2">
    <location>
        <begin position="39"/>
        <end position="75"/>
    </location>
</feature>
<sequence length="175" mass="19795">MTPMSRQGDNHPNWKGGRYIDSAGYVQVRIGVNRYRREHRVVAEKMIGRPLAPGECVHHLNGCKTDNRPENLEVLGTGAHTLLHWQEGGKEAFQQPDRPNATCHPDRPHHAKGQCKNCYLAAAQKAYRARHPERAKASDKAQKEKNYSKHQERKRERYAELRAAGMSAAEARGLA</sequence>
<feature type="compositionally biased region" description="Basic and acidic residues" evidence="1">
    <location>
        <begin position="130"/>
        <end position="160"/>
    </location>
</feature>
<reference evidence="4" key="1">
    <citation type="journal article" date="2019" name="Int. J. Syst. Evol. Microbiol.">
        <title>The Global Catalogue of Microorganisms (GCM) 10K type strain sequencing project: providing services to taxonomists for standard genome sequencing and annotation.</title>
        <authorList>
            <consortium name="The Broad Institute Genomics Platform"/>
            <consortium name="The Broad Institute Genome Sequencing Center for Infectious Disease"/>
            <person name="Wu L."/>
            <person name="Ma J."/>
        </authorList>
    </citation>
    <scope>NUCLEOTIDE SEQUENCE [LARGE SCALE GENOMIC DNA]</scope>
    <source>
        <strain evidence="4">CGMCC 1.12750</strain>
    </source>
</reference>
<name>A0ABW2UPA6_9RHOB</name>
<comment type="caution">
    <text evidence="3">The sequence shown here is derived from an EMBL/GenBank/DDBJ whole genome shotgun (WGS) entry which is preliminary data.</text>
</comment>
<keyword evidence="3" id="KW-0255">Endonuclease</keyword>
<dbReference type="InterPro" id="IPR003615">
    <property type="entry name" value="HNH_nuc"/>
</dbReference>
<dbReference type="EMBL" id="JBHTFQ010000006">
    <property type="protein sequence ID" value="MFC7704853.1"/>
    <property type="molecule type" value="Genomic_DNA"/>
</dbReference>
<accession>A0ABW2UPA6</accession>
<dbReference type="GO" id="GO:0004519">
    <property type="term" value="F:endonuclease activity"/>
    <property type="evidence" value="ECO:0007669"/>
    <property type="project" value="UniProtKB-KW"/>
</dbReference>
<evidence type="ECO:0000259" key="2">
    <source>
        <dbReference type="Pfam" id="PF13392"/>
    </source>
</evidence>
<dbReference type="RefSeq" id="WP_377403690.1">
    <property type="nucleotide sequence ID" value="NZ_JBHTFQ010000006.1"/>
</dbReference>
<evidence type="ECO:0000256" key="1">
    <source>
        <dbReference type="SAM" id="MobiDB-lite"/>
    </source>
</evidence>
<keyword evidence="3" id="KW-0378">Hydrolase</keyword>